<keyword evidence="2 7" id="KW-0813">Transport</keyword>
<accession>A0ABT7HHM7</accession>
<evidence type="ECO:0000256" key="6">
    <source>
        <dbReference type="ARBA" id="ARBA00023136"/>
    </source>
</evidence>
<sequence>MIEATLETLYMLFISMSIACIFGIPLGISLIITKKEGLNENLLYHKILDMFLVNVTRSIPFVILIVLLIPLSRILVGKSYGTTAFLIPLSIASVPFVARIVENSLNEVDKGLIEMGLSLGANTRQIIFKILIPEALPSLINGLTLTLITLVSYTAIAGVIGGGGLGNMAIIEGYQRGNNMIMYISTMIIIILVQLLQYLGSKIVKNIQKKRGI</sequence>
<dbReference type="Pfam" id="PF00528">
    <property type="entry name" value="BPD_transp_1"/>
    <property type="match status" value="1"/>
</dbReference>
<evidence type="ECO:0000259" key="8">
    <source>
        <dbReference type="PROSITE" id="PS50928"/>
    </source>
</evidence>
<dbReference type="SUPFAM" id="SSF161098">
    <property type="entry name" value="MetI-like"/>
    <property type="match status" value="1"/>
</dbReference>
<dbReference type="InterPro" id="IPR051322">
    <property type="entry name" value="AA_ABC_Transporter_Permease"/>
</dbReference>
<dbReference type="RefSeq" id="WP_285152428.1">
    <property type="nucleotide sequence ID" value="NZ_JASSPP010000001.1"/>
</dbReference>
<reference evidence="9 10" key="1">
    <citation type="submission" date="2023-06" db="EMBL/GenBank/DDBJ databases">
        <title>Antibody response to the Sneathia vaginalis cytopathogenic toxin A during pregnancy.</title>
        <authorList>
            <person name="Mccoy Z.T."/>
            <person name="Serrano M.G."/>
            <person name="Spaine K."/>
            <person name="Edwards D.J."/>
            <person name="Buck G.A."/>
            <person name="Jefferson K."/>
        </authorList>
    </citation>
    <scope>NUCLEOTIDE SEQUENCE [LARGE SCALE GENOMIC DNA]</scope>
    <source>
        <strain evidence="9 10">CCUG 42621</strain>
    </source>
</reference>
<protein>
    <submittedName>
        <fullName evidence="9">Methionine ABC transporter permease</fullName>
    </submittedName>
</protein>
<evidence type="ECO:0000313" key="9">
    <source>
        <dbReference type="EMBL" id="MDK9580024.1"/>
    </source>
</evidence>
<keyword evidence="6 7" id="KW-0472">Membrane</keyword>
<dbReference type="PANTHER" id="PTHR30450">
    <property type="entry name" value="ABC TRANSPORTER PERMEASE"/>
    <property type="match status" value="1"/>
</dbReference>
<evidence type="ECO:0000256" key="4">
    <source>
        <dbReference type="ARBA" id="ARBA00022692"/>
    </source>
</evidence>
<keyword evidence="5 7" id="KW-1133">Transmembrane helix</keyword>
<evidence type="ECO:0000256" key="7">
    <source>
        <dbReference type="RuleBase" id="RU363032"/>
    </source>
</evidence>
<evidence type="ECO:0000256" key="2">
    <source>
        <dbReference type="ARBA" id="ARBA00022448"/>
    </source>
</evidence>
<dbReference type="PANTHER" id="PTHR30450:SF1">
    <property type="entry name" value="D-METHIONINE TRANSPORT SYSTEM PERMEASE PROTEIN METI-RELATED"/>
    <property type="match status" value="1"/>
</dbReference>
<feature type="transmembrane region" description="Helical" evidence="7">
    <location>
        <begin position="12"/>
        <end position="31"/>
    </location>
</feature>
<feature type="transmembrane region" description="Helical" evidence="7">
    <location>
        <begin position="180"/>
        <end position="200"/>
    </location>
</feature>
<evidence type="ECO:0000313" key="10">
    <source>
        <dbReference type="Proteomes" id="UP001225134"/>
    </source>
</evidence>
<dbReference type="Gene3D" id="1.10.3720.10">
    <property type="entry name" value="MetI-like"/>
    <property type="match status" value="1"/>
</dbReference>
<evidence type="ECO:0000256" key="1">
    <source>
        <dbReference type="ARBA" id="ARBA00004651"/>
    </source>
</evidence>
<keyword evidence="10" id="KW-1185">Reference proteome</keyword>
<organism evidence="9 10">
    <name type="scientific">Sneathia sanguinegens</name>
    <dbReference type="NCBI Taxonomy" id="40543"/>
    <lineage>
        <taxon>Bacteria</taxon>
        <taxon>Fusobacteriati</taxon>
        <taxon>Fusobacteriota</taxon>
        <taxon>Fusobacteriia</taxon>
        <taxon>Fusobacteriales</taxon>
        <taxon>Leptotrichiaceae</taxon>
        <taxon>Sneathia</taxon>
    </lineage>
</organism>
<dbReference type="InterPro" id="IPR035906">
    <property type="entry name" value="MetI-like_sf"/>
</dbReference>
<comment type="subcellular location">
    <subcellularLocation>
        <location evidence="1 7">Cell membrane</location>
        <topology evidence="1 7">Multi-pass membrane protein</topology>
    </subcellularLocation>
</comment>
<feature type="transmembrane region" description="Helical" evidence="7">
    <location>
        <begin position="83"/>
        <end position="101"/>
    </location>
</feature>
<dbReference type="CDD" id="cd06261">
    <property type="entry name" value="TM_PBP2"/>
    <property type="match status" value="1"/>
</dbReference>
<gene>
    <name evidence="9" type="ORF">QQA45_00570</name>
</gene>
<keyword evidence="3" id="KW-1003">Cell membrane</keyword>
<comment type="similarity">
    <text evidence="7">Belongs to the binding-protein-dependent transport system permease family.</text>
</comment>
<dbReference type="PROSITE" id="PS50928">
    <property type="entry name" value="ABC_TM1"/>
    <property type="match status" value="1"/>
</dbReference>
<feature type="transmembrane region" description="Helical" evidence="7">
    <location>
        <begin position="51"/>
        <end position="71"/>
    </location>
</feature>
<dbReference type="InterPro" id="IPR000515">
    <property type="entry name" value="MetI-like"/>
</dbReference>
<dbReference type="Proteomes" id="UP001225134">
    <property type="component" value="Unassembled WGS sequence"/>
</dbReference>
<evidence type="ECO:0000256" key="5">
    <source>
        <dbReference type="ARBA" id="ARBA00022989"/>
    </source>
</evidence>
<keyword evidence="4 7" id="KW-0812">Transmembrane</keyword>
<dbReference type="EMBL" id="JASSPP010000001">
    <property type="protein sequence ID" value="MDK9580024.1"/>
    <property type="molecule type" value="Genomic_DNA"/>
</dbReference>
<comment type="caution">
    <text evidence="9">The sequence shown here is derived from an EMBL/GenBank/DDBJ whole genome shotgun (WGS) entry which is preliminary data.</text>
</comment>
<feature type="domain" description="ABC transmembrane type-1" evidence="8">
    <location>
        <begin position="5"/>
        <end position="200"/>
    </location>
</feature>
<feature type="transmembrane region" description="Helical" evidence="7">
    <location>
        <begin position="139"/>
        <end position="160"/>
    </location>
</feature>
<proteinExistence type="inferred from homology"/>
<name>A0ABT7HHM7_9FUSO</name>
<evidence type="ECO:0000256" key="3">
    <source>
        <dbReference type="ARBA" id="ARBA00022475"/>
    </source>
</evidence>